<feature type="region of interest" description="Disordered" evidence="6">
    <location>
        <begin position="307"/>
        <end position="358"/>
    </location>
</feature>
<feature type="domain" description="Protein kinase" evidence="8">
    <location>
        <begin position="21"/>
        <end position="282"/>
    </location>
</feature>
<keyword evidence="2 5" id="KW-0547">Nucleotide-binding</keyword>
<dbReference type="Gene3D" id="1.10.510.10">
    <property type="entry name" value="Transferase(Phosphotransferase) domain 1"/>
    <property type="match status" value="1"/>
</dbReference>
<proteinExistence type="predicted"/>
<dbReference type="RefSeq" id="WP_394843653.1">
    <property type="nucleotide sequence ID" value="NZ_CP089982.1"/>
</dbReference>
<dbReference type="PANTHER" id="PTHR43289:SF34">
    <property type="entry name" value="SERINE_THREONINE-PROTEIN KINASE YBDM-RELATED"/>
    <property type="match status" value="1"/>
</dbReference>
<dbReference type="InterPro" id="IPR017441">
    <property type="entry name" value="Protein_kinase_ATP_BS"/>
</dbReference>
<dbReference type="EMBL" id="CP089982">
    <property type="protein sequence ID" value="WXA93055.1"/>
    <property type="molecule type" value="Genomic_DNA"/>
</dbReference>
<dbReference type="Gene3D" id="3.30.200.20">
    <property type="entry name" value="Phosphorylase Kinase, domain 1"/>
    <property type="match status" value="1"/>
</dbReference>
<evidence type="ECO:0000313" key="10">
    <source>
        <dbReference type="Proteomes" id="UP001379533"/>
    </source>
</evidence>
<dbReference type="Gene3D" id="1.25.40.10">
    <property type="entry name" value="Tetratricopeptide repeat domain"/>
    <property type="match status" value="1"/>
</dbReference>
<evidence type="ECO:0000256" key="3">
    <source>
        <dbReference type="ARBA" id="ARBA00022777"/>
    </source>
</evidence>
<sequence>MSGQAVSKRVLARVGTDVQKYRIERLIGIGGMAAVYAATHRNGNRVAIKFLLERYADDPAICRLFSREAYVANEVGHPGAVNVLDDDIDDDGCPFMVMPLLEGESLRRRWEEKGKRLPLTEVAVFIADALDVLAAAHAKGIVHRDIKPDNLFVTNTGHVRVLDFGIARRLEGDGTGTATGQMLGTPAFMPPEQALGERTAIGPHSDCWAVGATMFLLLSGEFVHPADNSNAQLAAAATKRARSLAEVASTLPVAAVQLVDKALAFDIGQRWPSAREMREALLEAFGSALGKPVSDVATDVRREIATQLSPAGDDLHANTTLEREHRSQVGGMTERDAQTSGGPKQSRAAAGNISGPSRHVGDEATTVLAAGVVKGVAPRTRTIWVSVIGLFVFLAVGVAVLGRGQGKQAEVPAVPTARATTIVDLPISPTCKNEAVIHYREGLIAMRKATWDVAHAAFEKAAALDPACPEPHVQLALTGYSLTYPIATEREWFRQALAVRDALGERDRLMLDALSPLIMSEPADRQETTRRLDEMARRFPYDAQVLDYAAIAHLLSASDPATAQRVLELAREETAIDPLAANGWQMQAGTYALLGRQDDERAALRKCLEVAPGSTDCLDQRGRSLRECGECEAALTDTRSWIVNAPRNHRAYLTLAQALAATGAPLESVESALQQMRDLGSKEWSDVIYVYYSALLAALNGDFVQAQKLAEQMAAQAQVSSVLLHHVRMSALLVDIFVETGQEARAVPVAQRFLRRKSAAPAGFWRAAAFEPLVLSAMFRPARAQWLDWSEHWEKSSLSELTKQQAWALRWGPISDTKDVGAQAWAARPSEEPSALKPADQQYIVPVMADAFEGRIALAAGEYESAVKSLEASVKPCFRLEQPFPNTRAHFWLGQAKEYTGDVAGACNAYGVVLQRWGNAKPRSVTAENAKKRAHALGCTL</sequence>
<dbReference type="InterPro" id="IPR011009">
    <property type="entry name" value="Kinase-like_dom_sf"/>
</dbReference>
<keyword evidence="1" id="KW-0808">Transferase</keyword>
<dbReference type="CDD" id="cd14014">
    <property type="entry name" value="STKc_PknB_like"/>
    <property type="match status" value="1"/>
</dbReference>
<dbReference type="SUPFAM" id="SSF48452">
    <property type="entry name" value="TPR-like"/>
    <property type="match status" value="1"/>
</dbReference>
<keyword evidence="7" id="KW-0472">Membrane</keyword>
<evidence type="ECO:0000256" key="1">
    <source>
        <dbReference type="ARBA" id="ARBA00022679"/>
    </source>
</evidence>
<dbReference type="Pfam" id="PF00069">
    <property type="entry name" value="Pkinase"/>
    <property type="match status" value="1"/>
</dbReference>
<keyword evidence="7" id="KW-0812">Transmembrane</keyword>
<dbReference type="InterPro" id="IPR008271">
    <property type="entry name" value="Ser/Thr_kinase_AS"/>
</dbReference>
<reference evidence="9 10" key="1">
    <citation type="submission" date="2021-12" db="EMBL/GenBank/DDBJ databases">
        <title>Discovery of the Pendulisporaceae a myxobacterial family with distinct sporulation behavior and unique specialized metabolism.</title>
        <authorList>
            <person name="Garcia R."/>
            <person name="Popoff A."/>
            <person name="Bader C.D."/>
            <person name="Loehr J."/>
            <person name="Walesch S."/>
            <person name="Walt C."/>
            <person name="Boldt J."/>
            <person name="Bunk B."/>
            <person name="Haeckl F.J.F.P.J."/>
            <person name="Gunesch A.P."/>
            <person name="Birkelbach J."/>
            <person name="Nuebel U."/>
            <person name="Pietschmann T."/>
            <person name="Bach T."/>
            <person name="Mueller R."/>
        </authorList>
    </citation>
    <scope>NUCLEOTIDE SEQUENCE [LARGE SCALE GENOMIC DNA]</scope>
    <source>
        <strain evidence="9 10">MSr12523</strain>
    </source>
</reference>
<dbReference type="SMART" id="SM00220">
    <property type="entry name" value="S_TKc"/>
    <property type="match status" value="1"/>
</dbReference>
<dbReference type="InterPro" id="IPR000719">
    <property type="entry name" value="Prot_kinase_dom"/>
</dbReference>
<keyword evidence="3 9" id="KW-0418">Kinase</keyword>
<evidence type="ECO:0000256" key="5">
    <source>
        <dbReference type="PROSITE-ProRule" id="PRU10141"/>
    </source>
</evidence>
<evidence type="ECO:0000256" key="7">
    <source>
        <dbReference type="SAM" id="Phobius"/>
    </source>
</evidence>
<keyword evidence="10" id="KW-1185">Reference proteome</keyword>
<name>A0ABZ2K667_9BACT</name>
<keyword evidence="4 5" id="KW-0067">ATP-binding</keyword>
<dbReference type="InterPro" id="IPR011990">
    <property type="entry name" value="TPR-like_helical_dom_sf"/>
</dbReference>
<evidence type="ECO:0000256" key="4">
    <source>
        <dbReference type="ARBA" id="ARBA00022840"/>
    </source>
</evidence>
<feature type="binding site" evidence="5">
    <location>
        <position position="49"/>
    </location>
    <ligand>
        <name>ATP</name>
        <dbReference type="ChEBI" id="CHEBI:30616"/>
    </ligand>
</feature>
<gene>
    <name evidence="9" type="ORF">LZC95_42220</name>
</gene>
<dbReference type="SUPFAM" id="SSF56112">
    <property type="entry name" value="Protein kinase-like (PK-like)"/>
    <property type="match status" value="1"/>
</dbReference>
<dbReference type="PROSITE" id="PS00107">
    <property type="entry name" value="PROTEIN_KINASE_ATP"/>
    <property type="match status" value="1"/>
</dbReference>
<evidence type="ECO:0000259" key="8">
    <source>
        <dbReference type="PROSITE" id="PS50011"/>
    </source>
</evidence>
<feature type="compositionally biased region" description="Basic and acidic residues" evidence="6">
    <location>
        <begin position="313"/>
        <end position="337"/>
    </location>
</feature>
<organism evidence="9 10">
    <name type="scientific">Pendulispora brunnea</name>
    <dbReference type="NCBI Taxonomy" id="2905690"/>
    <lineage>
        <taxon>Bacteria</taxon>
        <taxon>Pseudomonadati</taxon>
        <taxon>Myxococcota</taxon>
        <taxon>Myxococcia</taxon>
        <taxon>Myxococcales</taxon>
        <taxon>Sorangiineae</taxon>
        <taxon>Pendulisporaceae</taxon>
        <taxon>Pendulispora</taxon>
    </lineage>
</organism>
<evidence type="ECO:0000256" key="2">
    <source>
        <dbReference type="ARBA" id="ARBA00022741"/>
    </source>
</evidence>
<dbReference type="PANTHER" id="PTHR43289">
    <property type="entry name" value="MITOGEN-ACTIVATED PROTEIN KINASE KINASE KINASE 20-RELATED"/>
    <property type="match status" value="1"/>
</dbReference>
<accession>A0ABZ2K667</accession>
<feature type="transmembrane region" description="Helical" evidence="7">
    <location>
        <begin position="383"/>
        <end position="402"/>
    </location>
</feature>
<protein>
    <submittedName>
        <fullName evidence="9">Protein kinase</fullName>
    </submittedName>
</protein>
<dbReference type="Proteomes" id="UP001379533">
    <property type="component" value="Chromosome"/>
</dbReference>
<evidence type="ECO:0000313" key="9">
    <source>
        <dbReference type="EMBL" id="WXA93055.1"/>
    </source>
</evidence>
<dbReference type="GO" id="GO:0016301">
    <property type="term" value="F:kinase activity"/>
    <property type="evidence" value="ECO:0007669"/>
    <property type="project" value="UniProtKB-KW"/>
</dbReference>
<evidence type="ECO:0000256" key="6">
    <source>
        <dbReference type="SAM" id="MobiDB-lite"/>
    </source>
</evidence>
<dbReference type="PROSITE" id="PS00108">
    <property type="entry name" value="PROTEIN_KINASE_ST"/>
    <property type="match status" value="1"/>
</dbReference>
<dbReference type="PROSITE" id="PS50011">
    <property type="entry name" value="PROTEIN_KINASE_DOM"/>
    <property type="match status" value="1"/>
</dbReference>
<keyword evidence="7" id="KW-1133">Transmembrane helix</keyword>